<organism evidence="1 2">
    <name type="scientific">Selenobaculum gibii</name>
    <dbReference type="NCBI Taxonomy" id="3054208"/>
    <lineage>
        <taxon>Bacteria</taxon>
        <taxon>Bacillati</taxon>
        <taxon>Bacillota</taxon>
        <taxon>Negativicutes</taxon>
        <taxon>Selenomonadales</taxon>
        <taxon>Selenomonadaceae</taxon>
        <taxon>Selenobaculum</taxon>
    </lineage>
</organism>
<gene>
    <name evidence="1" type="ORF">P3F81_10965</name>
</gene>
<dbReference type="EMBL" id="CP120678">
    <property type="protein sequence ID" value="WIW70400.1"/>
    <property type="molecule type" value="Genomic_DNA"/>
</dbReference>
<evidence type="ECO:0008006" key="3">
    <source>
        <dbReference type="Google" id="ProtNLM"/>
    </source>
</evidence>
<dbReference type="KEGG" id="sgbi:P3F81_10965"/>
<dbReference type="RefSeq" id="WP_147670178.1">
    <property type="nucleotide sequence ID" value="NZ_CP120678.1"/>
</dbReference>
<reference evidence="1" key="1">
    <citation type="submission" date="2023-03" db="EMBL/GenBank/DDBJ databases">
        <title>Selenobaculum gbiensis gen. nov. sp. nov., a new bacterium isolated from the gut microbiota of IBD patient.</title>
        <authorList>
            <person name="Yeo S."/>
            <person name="Park H."/>
            <person name="Huh C.S."/>
        </authorList>
    </citation>
    <scope>NUCLEOTIDE SEQUENCE</scope>
    <source>
        <strain evidence="1">ICN-92133</strain>
    </source>
</reference>
<name>A0A9Y2ETS5_9FIRM</name>
<sequence length="115" mass="13273">MGKDLNNAKALWNRYLVLTGEMKKFINQDDVDMFLNLLEQRNILHNQLQEMGIGEFERSPEGKSLGSKIKIINADIQYKAQIWLNQAKGQERKVNAYSSLGYGDNRFGANLNFYK</sequence>
<keyword evidence="2" id="KW-1185">Reference proteome</keyword>
<protein>
    <recommendedName>
        <fullName evidence="3">Flagellar protein FliT</fullName>
    </recommendedName>
</protein>
<dbReference type="AlphaFoldDB" id="A0A9Y2ETS5"/>
<proteinExistence type="predicted"/>
<accession>A0A9Y2ETS5</accession>
<evidence type="ECO:0000313" key="1">
    <source>
        <dbReference type="EMBL" id="WIW70400.1"/>
    </source>
</evidence>
<dbReference type="Proteomes" id="UP001243623">
    <property type="component" value="Chromosome"/>
</dbReference>
<evidence type="ECO:0000313" key="2">
    <source>
        <dbReference type="Proteomes" id="UP001243623"/>
    </source>
</evidence>